<accession>A0A1M5H0X9</accession>
<dbReference type="AlphaFoldDB" id="A0A1M5H0X9"/>
<dbReference type="RefSeq" id="WP_218588488.1">
    <property type="nucleotide sequence ID" value="NZ_FQVB01000041.1"/>
</dbReference>
<gene>
    <name evidence="3" type="ORF">SAMN02745206_03254</name>
</gene>
<evidence type="ECO:0000259" key="2">
    <source>
        <dbReference type="Pfam" id="PF04945"/>
    </source>
</evidence>
<dbReference type="EMBL" id="FQVB01000041">
    <property type="protein sequence ID" value="SHG09639.1"/>
    <property type="molecule type" value="Genomic_DNA"/>
</dbReference>
<dbReference type="Gene3D" id="1.10.620.20">
    <property type="entry name" value="Ribonucleotide Reductase, subunit A"/>
    <property type="match status" value="1"/>
</dbReference>
<dbReference type="InterPro" id="IPR012348">
    <property type="entry name" value="RNR-like"/>
</dbReference>
<dbReference type="Proteomes" id="UP000184076">
    <property type="component" value="Unassembled WGS sequence"/>
</dbReference>
<dbReference type="SUPFAM" id="SSF47240">
    <property type="entry name" value="Ferritin-like"/>
    <property type="match status" value="1"/>
</dbReference>
<name>A0A1M5H0X9_9BACT</name>
<proteinExistence type="predicted"/>
<dbReference type="STRING" id="1121391.SAMN02745206_03254"/>
<dbReference type="Pfam" id="PF04945">
    <property type="entry name" value="YHS"/>
    <property type="match status" value="1"/>
</dbReference>
<evidence type="ECO:0000313" key="3">
    <source>
        <dbReference type="EMBL" id="SHG09639.1"/>
    </source>
</evidence>
<reference evidence="4" key="1">
    <citation type="submission" date="2016-11" db="EMBL/GenBank/DDBJ databases">
        <authorList>
            <person name="Varghese N."/>
            <person name="Submissions S."/>
        </authorList>
    </citation>
    <scope>NUCLEOTIDE SEQUENCE [LARGE SCALE GENOMIC DNA]</scope>
    <source>
        <strain evidence="4">DSM 9756</strain>
    </source>
</reference>
<keyword evidence="4" id="KW-1185">Reference proteome</keyword>
<dbReference type="InterPro" id="IPR007029">
    <property type="entry name" value="YHS_dom"/>
</dbReference>
<keyword evidence="1" id="KW-0732">Signal</keyword>
<feature type="domain" description="YHS" evidence="2">
    <location>
        <begin position="44"/>
        <end position="74"/>
    </location>
</feature>
<sequence length="91" mass="9875">MTRRKWIVTAMALMFALGTLGAGLAAAGGHPQEKCPVMGGAINKDIHVDYQGKRIYFCCPACPDEFKKNPDKYMKKLEAEGVELENAPSGS</sequence>
<evidence type="ECO:0000256" key="1">
    <source>
        <dbReference type="SAM" id="SignalP"/>
    </source>
</evidence>
<dbReference type="GO" id="GO:0016491">
    <property type="term" value="F:oxidoreductase activity"/>
    <property type="evidence" value="ECO:0007669"/>
    <property type="project" value="InterPro"/>
</dbReference>
<evidence type="ECO:0000313" key="4">
    <source>
        <dbReference type="Proteomes" id="UP000184076"/>
    </source>
</evidence>
<protein>
    <submittedName>
        <fullName evidence="3">YHS domain-containing protein</fullName>
    </submittedName>
</protein>
<feature type="chain" id="PRO_5013245838" evidence="1">
    <location>
        <begin position="22"/>
        <end position="91"/>
    </location>
</feature>
<feature type="signal peptide" evidence="1">
    <location>
        <begin position="1"/>
        <end position="21"/>
    </location>
</feature>
<dbReference type="InterPro" id="IPR009078">
    <property type="entry name" value="Ferritin-like_SF"/>
</dbReference>
<organism evidence="3 4">
    <name type="scientific">Desulfacinum infernum DSM 9756</name>
    <dbReference type="NCBI Taxonomy" id="1121391"/>
    <lineage>
        <taxon>Bacteria</taxon>
        <taxon>Pseudomonadati</taxon>
        <taxon>Thermodesulfobacteriota</taxon>
        <taxon>Syntrophobacteria</taxon>
        <taxon>Syntrophobacterales</taxon>
        <taxon>Syntrophobacteraceae</taxon>
        <taxon>Desulfacinum</taxon>
    </lineage>
</organism>